<proteinExistence type="predicted"/>
<dbReference type="PANTHER" id="PTHR13355">
    <property type="entry name" value="GLUCOSAMINE 6-PHOSPHATE N-ACETYLTRANSFERASE"/>
    <property type="match status" value="1"/>
</dbReference>
<keyword evidence="2" id="KW-0808">Transferase</keyword>
<sequence length="147" mass="16119">MTLTIETGRWEALGSYAAPIRRLVFVIEQQVPEEEEWDGMDDQCTHFIAWQNADGDQTSPIGTARLLPDGHIGRVAVLTEQRGKGVGVALMQAAIDAARQQGHAKVVLSAQLHALAFYEHLGFVAYGDTFMDAGIPHREMVLFLSTA</sequence>
<dbReference type="InterPro" id="IPR000182">
    <property type="entry name" value="GNAT_dom"/>
</dbReference>
<reference evidence="2 3" key="2">
    <citation type="submission" date="2020-06" db="EMBL/GenBank/DDBJ databases">
        <title>Halomonas songnenensis sp. nov., a moderately halophilic bacterium isolated from saline and alkaline soils.</title>
        <authorList>
            <person name="Jiang J."/>
            <person name="Pan Y."/>
        </authorList>
    </citation>
    <scope>NUCLEOTIDE SEQUENCE [LARGE SCALE GENOMIC DNA]</scope>
    <source>
        <strain evidence="2 3">TBZ9</strain>
    </source>
</reference>
<evidence type="ECO:0000259" key="1">
    <source>
        <dbReference type="PROSITE" id="PS51186"/>
    </source>
</evidence>
<dbReference type="GO" id="GO:0004343">
    <property type="term" value="F:glucosamine 6-phosphate N-acetyltransferase activity"/>
    <property type="evidence" value="ECO:0007669"/>
    <property type="project" value="TreeGrafter"/>
</dbReference>
<dbReference type="CDD" id="cd04301">
    <property type="entry name" value="NAT_SF"/>
    <property type="match status" value="1"/>
</dbReference>
<dbReference type="PANTHER" id="PTHR13355:SF11">
    <property type="entry name" value="GLUCOSAMINE 6-PHOSPHATE N-ACETYLTRANSFERASE"/>
    <property type="match status" value="1"/>
</dbReference>
<evidence type="ECO:0000313" key="3">
    <source>
        <dbReference type="Proteomes" id="UP000588806"/>
    </source>
</evidence>
<organism evidence="2 3">
    <name type="scientific">Vreelandella azerica</name>
    <dbReference type="NCBI Taxonomy" id="2732867"/>
    <lineage>
        <taxon>Bacteria</taxon>
        <taxon>Pseudomonadati</taxon>
        <taxon>Pseudomonadota</taxon>
        <taxon>Gammaproteobacteria</taxon>
        <taxon>Oceanospirillales</taxon>
        <taxon>Halomonadaceae</taxon>
        <taxon>Vreelandella</taxon>
    </lineage>
</organism>
<gene>
    <name evidence="2" type="ORF">HLB35_01805</name>
</gene>
<dbReference type="RefSeq" id="WP_171701281.1">
    <property type="nucleotide sequence ID" value="NZ_JABFHI010000001.1"/>
</dbReference>
<dbReference type="Pfam" id="PF13673">
    <property type="entry name" value="Acetyltransf_10"/>
    <property type="match status" value="1"/>
</dbReference>
<comment type="caution">
    <text evidence="2">The sequence shown here is derived from an EMBL/GenBank/DDBJ whole genome shotgun (WGS) entry which is preliminary data.</text>
</comment>
<reference evidence="2 3" key="1">
    <citation type="submission" date="2020-05" db="EMBL/GenBank/DDBJ databases">
        <authorList>
            <person name="Ruan W."/>
            <person name="Jeon C.O."/>
            <person name="Chun B.H."/>
        </authorList>
    </citation>
    <scope>NUCLEOTIDE SEQUENCE [LARGE SCALE GENOMIC DNA]</scope>
    <source>
        <strain evidence="2 3">TBZ9</strain>
    </source>
</reference>
<name>A0A7Y3TVJ7_9GAMM</name>
<dbReference type="InterPro" id="IPR016181">
    <property type="entry name" value="Acyl_CoA_acyltransferase"/>
</dbReference>
<evidence type="ECO:0000313" key="2">
    <source>
        <dbReference type="EMBL" id="NOG30819.1"/>
    </source>
</evidence>
<protein>
    <submittedName>
        <fullName evidence="2">GNAT family N-acetyltransferase</fullName>
    </submittedName>
</protein>
<dbReference type="InterPro" id="IPR039143">
    <property type="entry name" value="GNPNAT1-like"/>
</dbReference>
<feature type="domain" description="N-acetyltransferase" evidence="1">
    <location>
        <begin position="3"/>
        <end position="145"/>
    </location>
</feature>
<dbReference type="PROSITE" id="PS51186">
    <property type="entry name" value="GNAT"/>
    <property type="match status" value="1"/>
</dbReference>
<dbReference type="AlphaFoldDB" id="A0A7Y3TVJ7"/>
<dbReference type="Proteomes" id="UP000588806">
    <property type="component" value="Unassembled WGS sequence"/>
</dbReference>
<accession>A0A7Y3TVJ7</accession>
<keyword evidence="3" id="KW-1185">Reference proteome</keyword>
<dbReference type="Gene3D" id="3.40.630.30">
    <property type="match status" value="1"/>
</dbReference>
<dbReference type="SUPFAM" id="SSF55729">
    <property type="entry name" value="Acyl-CoA N-acyltransferases (Nat)"/>
    <property type="match status" value="1"/>
</dbReference>
<dbReference type="EMBL" id="JABFHI010000001">
    <property type="protein sequence ID" value="NOG30819.1"/>
    <property type="molecule type" value="Genomic_DNA"/>
</dbReference>